<proteinExistence type="inferred from homology"/>
<evidence type="ECO:0000259" key="8">
    <source>
        <dbReference type="PROSITE" id="PS50928"/>
    </source>
</evidence>
<dbReference type="InterPro" id="IPR000515">
    <property type="entry name" value="MetI-like"/>
</dbReference>
<accession>A0ABT7MBZ9</accession>
<name>A0ABT7MBZ9_9PSEU</name>
<organism evidence="9 10">
    <name type="scientific">Actinomycetospora termitidis</name>
    <dbReference type="NCBI Taxonomy" id="3053470"/>
    <lineage>
        <taxon>Bacteria</taxon>
        <taxon>Bacillati</taxon>
        <taxon>Actinomycetota</taxon>
        <taxon>Actinomycetes</taxon>
        <taxon>Pseudonocardiales</taxon>
        <taxon>Pseudonocardiaceae</taxon>
        <taxon>Actinomycetospora</taxon>
    </lineage>
</organism>
<feature type="transmembrane region" description="Helical" evidence="7">
    <location>
        <begin position="156"/>
        <end position="175"/>
    </location>
</feature>
<protein>
    <submittedName>
        <fullName evidence="9">ABC transporter permease</fullName>
    </submittedName>
</protein>
<evidence type="ECO:0000313" key="10">
    <source>
        <dbReference type="Proteomes" id="UP001231924"/>
    </source>
</evidence>
<evidence type="ECO:0000256" key="1">
    <source>
        <dbReference type="ARBA" id="ARBA00004651"/>
    </source>
</evidence>
<dbReference type="CDD" id="cd06261">
    <property type="entry name" value="TM_PBP2"/>
    <property type="match status" value="1"/>
</dbReference>
<feature type="transmembrane region" description="Helical" evidence="7">
    <location>
        <begin position="262"/>
        <end position="282"/>
    </location>
</feature>
<sequence length="296" mass="31797">MPAPSPGTDGGDVGGEFLSQGQLVRRRFLRHRAAMTALTVLVLYVLFVYIAPFFLGYSLTDLDAGSYEDPSPAHVFGTDQVGADVFSLVMRGSQYSLQIGVLTTVIATVIGVLMGTFAGYLRRGTDAAVSRVTDLFLVVPLQAAAAVLIAGVGGSWWLVGLVLGFFLWTPIARVTRAEALALAQREFIEAARASGATTWRIVTKHLVPNMIGTIVVNATLTLALAVLTEAALSFIGLGVQIPDTSLGLVLNQNYTQLATRPWLFWAPFVAIVLISLTINFIGDGLRDAFDPRQTRR</sequence>
<dbReference type="PANTHER" id="PTHR43386:SF1">
    <property type="entry name" value="D,D-DIPEPTIDE TRANSPORT SYSTEM PERMEASE PROTEIN DDPC-RELATED"/>
    <property type="match status" value="1"/>
</dbReference>
<keyword evidence="10" id="KW-1185">Reference proteome</keyword>
<dbReference type="InterPro" id="IPR050366">
    <property type="entry name" value="BP-dependent_transpt_permease"/>
</dbReference>
<evidence type="ECO:0000256" key="3">
    <source>
        <dbReference type="ARBA" id="ARBA00022475"/>
    </source>
</evidence>
<dbReference type="Pfam" id="PF00528">
    <property type="entry name" value="BPD_transp_1"/>
    <property type="match status" value="1"/>
</dbReference>
<comment type="similarity">
    <text evidence="7">Belongs to the binding-protein-dependent transport system permease family.</text>
</comment>
<feature type="transmembrane region" description="Helical" evidence="7">
    <location>
        <begin position="95"/>
        <end position="120"/>
    </location>
</feature>
<gene>
    <name evidence="9" type="ORF">QRT03_15480</name>
</gene>
<dbReference type="EMBL" id="JASVWF010000003">
    <property type="protein sequence ID" value="MDL5157367.1"/>
    <property type="molecule type" value="Genomic_DNA"/>
</dbReference>
<keyword evidence="2 7" id="KW-0813">Transport</keyword>
<comment type="caution">
    <text evidence="9">The sequence shown here is derived from an EMBL/GenBank/DDBJ whole genome shotgun (WGS) entry which is preliminary data.</text>
</comment>
<evidence type="ECO:0000256" key="2">
    <source>
        <dbReference type="ARBA" id="ARBA00022448"/>
    </source>
</evidence>
<feature type="transmembrane region" description="Helical" evidence="7">
    <location>
        <begin position="33"/>
        <end position="55"/>
    </location>
</feature>
<evidence type="ECO:0000256" key="7">
    <source>
        <dbReference type="RuleBase" id="RU363032"/>
    </source>
</evidence>
<dbReference type="PANTHER" id="PTHR43386">
    <property type="entry name" value="OLIGOPEPTIDE TRANSPORT SYSTEM PERMEASE PROTEIN APPC"/>
    <property type="match status" value="1"/>
</dbReference>
<dbReference type="InterPro" id="IPR035906">
    <property type="entry name" value="MetI-like_sf"/>
</dbReference>
<dbReference type="Gene3D" id="1.10.3720.10">
    <property type="entry name" value="MetI-like"/>
    <property type="match status" value="1"/>
</dbReference>
<evidence type="ECO:0000313" key="9">
    <source>
        <dbReference type="EMBL" id="MDL5157367.1"/>
    </source>
</evidence>
<dbReference type="Proteomes" id="UP001231924">
    <property type="component" value="Unassembled WGS sequence"/>
</dbReference>
<keyword evidence="6 7" id="KW-0472">Membrane</keyword>
<dbReference type="RefSeq" id="WP_286054381.1">
    <property type="nucleotide sequence ID" value="NZ_JASVWF010000003.1"/>
</dbReference>
<dbReference type="PROSITE" id="PS50928">
    <property type="entry name" value="ABC_TM1"/>
    <property type="match status" value="1"/>
</dbReference>
<feature type="domain" description="ABC transmembrane type-1" evidence="8">
    <location>
        <begin position="93"/>
        <end position="282"/>
    </location>
</feature>
<comment type="subcellular location">
    <subcellularLocation>
        <location evidence="1 7">Cell membrane</location>
        <topology evidence="1 7">Multi-pass membrane protein</topology>
    </subcellularLocation>
</comment>
<keyword evidence="3" id="KW-1003">Cell membrane</keyword>
<keyword evidence="4 7" id="KW-0812">Transmembrane</keyword>
<evidence type="ECO:0000256" key="4">
    <source>
        <dbReference type="ARBA" id="ARBA00022692"/>
    </source>
</evidence>
<evidence type="ECO:0000256" key="6">
    <source>
        <dbReference type="ARBA" id="ARBA00023136"/>
    </source>
</evidence>
<reference evidence="9 10" key="1">
    <citation type="submission" date="2023-06" db="EMBL/GenBank/DDBJ databases">
        <title>Actinomycetospora Odt1-22.</title>
        <authorList>
            <person name="Supong K."/>
        </authorList>
    </citation>
    <scope>NUCLEOTIDE SEQUENCE [LARGE SCALE GENOMIC DNA]</scope>
    <source>
        <strain evidence="9 10">Odt1-22</strain>
    </source>
</reference>
<dbReference type="Pfam" id="PF12911">
    <property type="entry name" value="OppC_N"/>
    <property type="match status" value="1"/>
</dbReference>
<evidence type="ECO:0000256" key="5">
    <source>
        <dbReference type="ARBA" id="ARBA00022989"/>
    </source>
</evidence>
<dbReference type="SUPFAM" id="SSF161098">
    <property type="entry name" value="MetI-like"/>
    <property type="match status" value="1"/>
</dbReference>
<feature type="transmembrane region" description="Helical" evidence="7">
    <location>
        <begin position="214"/>
        <end position="242"/>
    </location>
</feature>
<dbReference type="InterPro" id="IPR025966">
    <property type="entry name" value="OppC_N"/>
</dbReference>
<keyword evidence="5 7" id="KW-1133">Transmembrane helix</keyword>